<feature type="non-terminal residue" evidence="1">
    <location>
        <position position="1"/>
    </location>
</feature>
<dbReference type="EMBL" id="GEDG01025587">
    <property type="protein sequence ID" value="JAP15144.1"/>
    <property type="molecule type" value="Transcribed_RNA"/>
</dbReference>
<organism evidence="1">
    <name type="scientific">Solanum chacoense</name>
    <name type="common">Chaco potato</name>
    <dbReference type="NCBI Taxonomy" id="4108"/>
    <lineage>
        <taxon>Eukaryota</taxon>
        <taxon>Viridiplantae</taxon>
        <taxon>Streptophyta</taxon>
        <taxon>Embryophyta</taxon>
        <taxon>Tracheophyta</taxon>
        <taxon>Spermatophyta</taxon>
        <taxon>Magnoliopsida</taxon>
        <taxon>eudicotyledons</taxon>
        <taxon>Gunneridae</taxon>
        <taxon>Pentapetalae</taxon>
        <taxon>asterids</taxon>
        <taxon>lamiids</taxon>
        <taxon>Solanales</taxon>
        <taxon>Solanaceae</taxon>
        <taxon>Solanoideae</taxon>
        <taxon>Solaneae</taxon>
        <taxon>Solanum</taxon>
    </lineage>
</organism>
<reference evidence="1" key="1">
    <citation type="submission" date="2015-12" db="EMBL/GenBank/DDBJ databases">
        <title>Gene expression during late stages of embryo sac development: a critical building block for successful pollen-pistil interactions.</title>
        <authorList>
            <person name="Liu Y."/>
            <person name="Joly V."/>
            <person name="Sabar M."/>
            <person name="Matton D.P."/>
        </authorList>
    </citation>
    <scope>NUCLEOTIDE SEQUENCE</scope>
</reference>
<accession>A0A0V0H4D9</accession>
<protein>
    <submittedName>
        <fullName evidence="1">Putative ovule protein</fullName>
    </submittedName>
</protein>
<evidence type="ECO:0000313" key="1">
    <source>
        <dbReference type="EMBL" id="JAP15144.1"/>
    </source>
</evidence>
<proteinExistence type="predicted"/>
<sequence>NNFTEKNEQIIFHPLAQQLIVRVKLNNNSTRPIMFEHIQCFIKFLQQKNLRASIFIIFPLHQAKNTDILII</sequence>
<name>A0A0V0H4D9_SOLCH</name>
<dbReference type="AlphaFoldDB" id="A0A0V0H4D9"/>